<accession>A0A9P5JUT4</accession>
<dbReference type="EMBL" id="WHVB01000046">
    <property type="protein sequence ID" value="KAF8465601.1"/>
    <property type="molecule type" value="Genomic_DNA"/>
</dbReference>
<gene>
    <name evidence="2" type="ORF">DFH94DRAFT_686333</name>
</gene>
<proteinExistence type="predicted"/>
<dbReference type="Proteomes" id="UP000759537">
    <property type="component" value="Unassembled WGS sequence"/>
</dbReference>
<comment type="caution">
    <text evidence="2">The sequence shown here is derived from an EMBL/GenBank/DDBJ whole genome shotgun (WGS) entry which is preliminary data.</text>
</comment>
<name>A0A9P5JUT4_9AGAM</name>
<reference evidence="2" key="2">
    <citation type="journal article" date="2020" name="Nat. Commun.">
        <title>Large-scale genome sequencing of mycorrhizal fungi provides insights into the early evolution of symbiotic traits.</title>
        <authorList>
            <person name="Miyauchi S."/>
            <person name="Kiss E."/>
            <person name="Kuo A."/>
            <person name="Drula E."/>
            <person name="Kohler A."/>
            <person name="Sanchez-Garcia M."/>
            <person name="Morin E."/>
            <person name="Andreopoulos B."/>
            <person name="Barry K.W."/>
            <person name="Bonito G."/>
            <person name="Buee M."/>
            <person name="Carver A."/>
            <person name="Chen C."/>
            <person name="Cichocki N."/>
            <person name="Clum A."/>
            <person name="Culley D."/>
            <person name="Crous P.W."/>
            <person name="Fauchery L."/>
            <person name="Girlanda M."/>
            <person name="Hayes R.D."/>
            <person name="Keri Z."/>
            <person name="LaButti K."/>
            <person name="Lipzen A."/>
            <person name="Lombard V."/>
            <person name="Magnuson J."/>
            <person name="Maillard F."/>
            <person name="Murat C."/>
            <person name="Nolan M."/>
            <person name="Ohm R.A."/>
            <person name="Pangilinan J."/>
            <person name="Pereira M.F."/>
            <person name="Perotto S."/>
            <person name="Peter M."/>
            <person name="Pfister S."/>
            <person name="Riley R."/>
            <person name="Sitrit Y."/>
            <person name="Stielow J.B."/>
            <person name="Szollosi G."/>
            <person name="Zifcakova L."/>
            <person name="Stursova M."/>
            <person name="Spatafora J.W."/>
            <person name="Tedersoo L."/>
            <person name="Vaario L.M."/>
            <person name="Yamada A."/>
            <person name="Yan M."/>
            <person name="Wang P."/>
            <person name="Xu J."/>
            <person name="Bruns T."/>
            <person name="Baldrian P."/>
            <person name="Vilgalys R."/>
            <person name="Dunand C."/>
            <person name="Henrissat B."/>
            <person name="Grigoriev I.V."/>
            <person name="Hibbett D."/>
            <person name="Nagy L.G."/>
            <person name="Martin F.M."/>
        </authorList>
    </citation>
    <scope>NUCLEOTIDE SEQUENCE</scope>
    <source>
        <strain evidence="2">Prilba</strain>
    </source>
</reference>
<dbReference type="AlphaFoldDB" id="A0A9P5JUT4"/>
<evidence type="ECO:0000313" key="3">
    <source>
        <dbReference type="Proteomes" id="UP000759537"/>
    </source>
</evidence>
<feature type="region of interest" description="Disordered" evidence="1">
    <location>
        <begin position="185"/>
        <end position="223"/>
    </location>
</feature>
<sequence>MNTWRFPRAEWSPCSWLRGALKRSRVCLEALIISRKTVGVEFWAHLIKESQVAPQLVLANGSERWRGVAARQTICWETATCARHMPSSFVQADTLPFSHAPPCQPPLLTIIVTVVTINLFTIPRGSNRSIAGGKSMLSIFCARRWLLQYPKVDYVSQMGVVLPFPSDSRDSEKCTWAHIQRSASREEVGSRQSIASGSTNCPGTSKAPPCTGRTSSDRRAGLGAISTSVIQRMNYWQ</sequence>
<organism evidence="2 3">
    <name type="scientific">Russula ochroleuca</name>
    <dbReference type="NCBI Taxonomy" id="152965"/>
    <lineage>
        <taxon>Eukaryota</taxon>
        <taxon>Fungi</taxon>
        <taxon>Dikarya</taxon>
        <taxon>Basidiomycota</taxon>
        <taxon>Agaricomycotina</taxon>
        <taxon>Agaricomycetes</taxon>
        <taxon>Russulales</taxon>
        <taxon>Russulaceae</taxon>
        <taxon>Russula</taxon>
    </lineage>
</organism>
<keyword evidence="3" id="KW-1185">Reference proteome</keyword>
<reference evidence="2" key="1">
    <citation type="submission" date="2019-10" db="EMBL/GenBank/DDBJ databases">
        <authorList>
            <consortium name="DOE Joint Genome Institute"/>
            <person name="Kuo A."/>
            <person name="Miyauchi S."/>
            <person name="Kiss E."/>
            <person name="Drula E."/>
            <person name="Kohler A."/>
            <person name="Sanchez-Garcia M."/>
            <person name="Andreopoulos B."/>
            <person name="Barry K.W."/>
            <person name="Bonito G."/>
            <person name="Buee M."/>
            <person name="Carver A."/>
            <person name="Chen C."/>
            <person name="Cichocki N."/>
            <person name="Clum A."/>
            <person name="Culley D."/>
            <person name="Crous P.W."/>
            <person name="Fauchery L."/>
            <person name="Girlanda M."/>
            <person name="Hayes R."/>
            <person name="Keri Z."/>
            <person name="LaButti K."/>
            <person name="Lipzen A."/>
            <person name="Lombard V."/>
            <person name="Magnuson J."/>
            <person name="Maillard F."/>
            <person name="Morin E."/>
            <person name="Murat C."/>
            <person name="Nolan M."/>
            <person name="Ohm R."/>
            <person name="Pangilinan J."/>
            <person name="Pereira M."/>
            <person name="Perotto S."/>
            <person name="Peter M."/>
            <person name="Riley R."/>
            <person name="Sitrit Y."/>
            <person name="Stielow B."/>
            <person name="Szollosi G."/>
            <person name="Zifcakova L."/>
            <person name="Stursova M."/>
            <person name="Spatafora J.W."/>
            <person name="Tedersoo L."/>
            <person name="Vaario L.-M."/>
            <person name="Yamada A."/>
            <person name="Yan M."/>
            <person name="Wang P."/>
            <person name="Xu J."/>
            <person name="Bruns T."/>
            <person name="Baldrian P."/>
            <person name="Vilgalys R."/>
            <person name="Henrissat B."/>
            <person name="Grigoriev I.V."/>
            <person name="Hibbett D."/>
            <person name="Nagy L.G."/>
            <person name="Martin F.M."/>
        </authorList>
    </citation>
    <scope>NUCLEOTIDE SEQUENCE</scope>
    <source>
        <strain evidence="2">Prilba</strain>
    </source>
</reference>
<feature type="compositionally biased region" description="Polar residues" evidence="1">
    <location>
        <begin position="190"/>
        <end position="203"/>
    </location>
</feature>
<protein>
    <submittedName>
        <fullName evidence="2">Uncharacterized protein</fullName>
    </submittedName>
</protein>
<evidence type="ECO:0000313" key="2">
    <source>
        <dbReference type="EMBL" id="KAF8465601.1"/>
    </source>
</evidence>
<evidence type="ECO:0000256" key="1">
    <source>
        <dbReference type="SAM" id="MobiDB-lite"/>
    </source>
</evidence>